<protein>
    <submittedName>
        <fullName evidence="1">Nitrogenase</fullName>
    </submittedName>
</protein>
<evidence type="ECO:0000313" key="1">
    <source>
        <dbReference type="EMBL" id="GAE86765.1"/>
    </source>
</evidence>
<organism evidence="1 2">
    <name type="scientific">Acetivibrio straminisolvens JCM 21531</name>
    <dbReference type="NCBI Taxonomy" id="1294263"/>
    <lineage>
        <taxon>Bacteria</taxon>
        <taxon>Bacillati</taxon>
        <taxon>Bacillota</taxon>
        <taxon>Clostridia</taxon>
        <taxon>Eubacteriales</taxon>
        <taxon>Oscillospiraceae</taxon>
        <taxon>Acetivibrio</taxon>
    </lineage>
</organism>
<accession>W4UZS5</accession>
<proteinExistence type="predicted"/>
<evidence type="ECO:0000313" key="2">
    <source>
        <dbReference type="Proteomes" id="UP000019109"/>
    </source>
</evidence>
<sequence length="68" mass="7789">MGDKELEKADIEAPDCVMLNKEREDAEQYIEVFRHCKHCRADACGIPGSNEDLADMLYEQRVETFSHG</sequence>
<dbReference type="RefSeq" id="WP_038286534.1">
    <property type="nucleotide sequence ID" value="NZ_BAVR01000001.1"/>
</dbReference>
<keyword evidence="2" id="KW-1185">Reference proteome</keyword>
<dbReference type="OrthoDB" id="9764725at2"/>
<dbReference type="AlphaFoldDB" id="W4UZS5"/>
<dbReference type="Proteomes" id="UP000019109">
    <property type="component" value="Unassembled WGS sequence"/>
</dbReference>
<dbReference type="EMBL" id="BAVR01000001">
    <property type="protein sequence ID" value="GAE86765.1"/>
    <property type="molecule type" value="Genomic_DNA"/>
</dbReference>
<comment type="caution">
    <text evidence="1">The sequence shown here is derived from an EMBL/GenBank/DDBJ whole genome shotgun (WGS) entry which is preliminary data.</text>
</comment>
<gene>
    <name evidence="1" type="ORF">JCM21531_88</name>
</gene>
<name>W4UZS5_9FIRM</name>
<dbReference type="STRING" id="1294263.JCM21531_88"/>
<reference evidence="1" key="1">
    <citation type="journal article" date="2014" name="Genome Announc.">
        <title>Draft Genome Sequence of Clostridium straminisolvens Strain JCM 21531T, Isolated from a Cellulose-Degrading Bacterial Community.</title>
        <authorList>
            <person name="Yuki M."/>
            <person name="Oshima K."/>
            <person name="Suda W."/>
            <person name="Sakamoto M."/>
            <person name="Kitamura K."/>
            <person name="Iida T."/>
            <person name="Hattori M."/>
            <person name="Ohkuma M."/>
        </authorList>
    </citation>
    <scope>NUCLEOTIDE SEQUENCE [LARGE SCALE GENOMIC DNA]</scope>
    <source>
        <strain evidence="1">JCM 21531</strain>
    </source>
</reference>